<evidence type="ECO:0008006" key="3">
    <source>
        <dbReference type="Google" id="ProtNLM"/>
    </source>
</evidence>
<dbReference type="Proteomes" id="UP001635817">
    <property type="component" value="Unassembled WGS sequence"/>
</dbReference>
<name>A0ABW9LNF0_9MYCO</name>
<organism evidence="1 2">
    <name type="scientific">Mycolicibacterium septicum</name>
    <dbReference type="NCBI Taxonomy" id="98668"/>
    <lineage>
        <taxon>Bacteria</taxon>
        <taxon>Bacillati</taxon>
        <taxon>Actinomycetota</taxon>
        <taxon>Actinomycetes</taxon>
        <taxon>Mycobacteriales</taxon>
        <taxon>Mycobacteriaceae</taxon>
        <taxon>Mycolicibacterium</taxon>
    </lineage>
</organism>
<accession>A0ABW9LNF0</accession>
<evidence type="ECO:0000313" key="1">
    <source>
        <dbReference type="EMBL" id="MFN6549518.1"/>
    </source>
</evidence>
<dbReference type="RefSeq" id="WP_409548462.1">
    <property type="nucleotide sequence ID" value="NZ_JBKBDE010000001.1"/>
</dbReference>
<keyword evidence="2" id="KW-1185">Reference proteome</keyword>
<protein>
    <recommendedName>
        <fullName evidence="3">DUF222 domain-containing protein</fullName>
    </recommendedName>
</protein>
<reference evidence="1 2" key="1">
    <citation type="submission" date="2024-12" db="EMBL/GenBank/DDBJ databases">
        <title>The coexistence of Mycolicibacterium septicum and Mycolicibacterium nivoides in clinical samples.</title>
        <authorList>
            <person name="Wang C."/>
            <person name="Feng Y."/>
            <person name="Zong Z."/>
        </authorList>
    </citation>
    <scope>NUCLEOTIDE SEQUENCE [LARGE SCALE GENOMIC DNA]</scope>
    <source>
        <strain evidence="1 2">120310</strain>
    </source>
</reference>
<gene>
    <name evidence="1" type="ORF">ACK4CP_03895</name>
</gene>
<dbReference type="EMBL" id="JBKBDE010000001">
    <property type="protein sequence ID" value="MFN6549518.1"/>
    <property type="molecule type" value="Genomic_DNA"/>
</dbReference>
<evidence type="ECO:0000313" key="2">
    <source>
        <dbReference type="Proteomes" id="UP001635817"/>
    </source>
</evidence>
<sequence>MARFRRPTPSNIKASRSIQTAILQRIAELSATFTDELEAAAVADPRDRLGHLVAARAAEKRIDDAVIELAAAVILGGAPAAEVATKSAISTATLTRRTPPYLRALRGHHVVPDTGAPYGWRPTATVSRGPDQGFCVDRRLCGLNRSTSRSSGREWIDEPIT</sequence>
<proteinExistence type="predicted"/>
<comment type="caution">
    <text evidence="1">The sequence shown here is derived from an EMBL/GenBank/DDBJ whole genome shotgun (WGS) entry which is preliminary data.</text>
</comment>